<evidence type="ECO:0000313" key="3">
    <source>
        <dbReference type="EMBL" id="KAA6380842.1"/>
    </source>
</evidence>
<accession>A0A5J4VEF2</accession>
<dbReference type="OrthoDB" id="410307at2759"/>
<feature type="zinc finger region" description="C3H1-type" evidence="1">
    <location>
        <begin position="15"/>
        <end position="44"/>
    </location>
</feature>
<dbReference type="InterPro" id="IPR000571">
    <property type="entry name" value="Znf_CCCH"/>
</dbReference>
<evidence type="ECO:0000313" key="4">
    <source>
        <dbReference type="Proteomes" id="UP000324800"/>
    </source>
</evidence>
<evidence type="ECO:0000256" key="1">
    <source>
        <dbReference type="PROSITE-ProRule" id="PRU00723"/>
    </source>
</evidence>
<feature type="domain" description="C3H1-type" evidence="2">
    <location>
        <begin position="15"/>
        <end position="44"/>
    </location>
</feature>
<comment type="caution">
    <text evidence="3">The sequence shown here is derived from an EMBL/GenBank/DDBJ whole genome shotgun (WGS) entry which is preliminary data.</text>
</comment>
<proteinExistence type="predicted"/>
<evidence type="ECO:0000259" key="2">
    <source>
        <dbReference type="PROSITE" id="PS50103"/>
    </source>
</evidence>
<dbReference type="GO" id="GO:0008270">
    <property type="term" value="F:zinc ion binding"/>
    <property type="evidence" value="ECO:0007669"/>
    <property type="project" value="UniProtKB-KW"/>
</dbReference>
<dbReference type="EMBL" id="SNRW01007685">
    <property type="protein sequence ID" value="KAA6380842.1"/>
    <property type="molecule type" value="Genomic_DNA"/>
</dbReference>
<gene>
    <name evidence="3" type="ORF">EZS28_023630</name>
</gene>
<name>A0A5J4VEF2_9EUKA</name>
<sequence length="220" mass="24915">AHGLSELRSLGKGPKRKIAECRAFHEGDIICYYGQRCRFAHTRESVCEAHEKGGEEVPFFRLKAFTNTWGETEEEKDAEQFVAELLQEHGVNDIQKDSCQVEYINALSPTRVVHPNELTRSESSDSTEKNTIYPLLSPPLLRCDQNTQFPLQSQRLLIFGDMNLSPILKDANKGSFESCGKLQLMNNTLNKSELGFRSQANKFNTQYSTSNNNDICNLGY</sequence>
<reference evidence="3 4" key="1">
    <citation type="submission" date="2019-03" db="EMBL/GenBank/DDBJ databases">
        <title>Single cell metagenomics reveals metabolic interactions within the superorganism composed of flagellate Streblomastix strix and complex community of Bacteroidetes bacteria on its surface.</title>
        <authorList>
            <person name="Treitli S.C."/>
            <person name="Kolisko M."/>
            <person name="Husnik F."/>
            <person name="Keeling P."/>
            <person name="Hampl V."/>
        </authorList>
    </citation>
    <scope>NUCLEOTIDE SEQUENCE [LARGE SCALE GENOMIC DNA]</scope>
    <source>
        <strain evidence="3">ST1C</strain>
    </source>
</reference>
<dbReference type="Proteomes" id="UP000324800">
    <property type="component" value="Unassembled WGS sequence"/>
</dbReference>
<keyword evidence="1" id="KW-0862">Zinc</keyword>
<keyword evidence="1" id="KW-0479">Metal-binding</keyword>
<feature type="non-terminal residue" evidence="3">
    <location>
        <position position="1"/>
    </location>
</feature>
<organism evidence="3 4">
    <name type="scientific">Streblomastix strix</name>
    <dbReference type="NCBI Taxonomy" id="222440"/>
    <lineage>
        <taxon>Eukaryota</taxon>
        <taxon>Metamonada</taxon>
        <taxon>Preaxostyla</taxon>
        <taxon>Oxymonadida</taxon>
        <taxon>Streblomastigidae</taxon>
        <taxon>Streblomastix</taxon>
    </lineage>
</organism>
<keyword evidence="1" id="KW-0863">Zinc-finger</keyword>
<dbReference type="AlphaFoldDB" id="A0A5J4VEF2"/>
<dbReference type="PROSITE" id="PS50103">
    <property type="entry name" value="ZF_C3H1"/>
    <property type="match status" value="1"/>
</dbReference>
<protein>
    <recommendedName>
        <fullName evidence="2">C3H1-type domain-containing protein</fullName>
    </recommendedName>
</protein>